<keyword evidence="2" id="KW-0648">Protein biosynthesis</keyword>
<dbReference type="Proteomes" id="UP000297703">
    <property type="component" value="Unassembled WGS sequence"/>
</dbReference>
<evidence type="ECO:0000313" key="3">
    <source>
        <dbReference type="Proteomes" id="UP000297703"/>
    </source>
</evidence>
<feature type="region of interest" description="Disordered" evidence="1">
    <location>
        <begin position="206"/>
        <end position="230"/>
    </location>
</feature>
<feature type="compositionally biased region" description="Basic and acidic residues" evidence="1">
    <location>
        <begin position="1"/>
        <end position="10"/>
    </location>
</feature>
<protein>
    <submittedName>
        <fullName evidence="2">Transcription initiation factor IIB</fullName>
    </submittedName>
</protein>
<evidence type="ECO:0000313" key="2">
    <source>
        <dbReference type="EMBL" id="TFK06764.1"/>
    </source>
</evidence>
<feature type="region of interest" description="Disordered" evidence="1">
    <location>
        <begin position="1"/>
        <end position="25"/>
    </location>
</feature>
<dbReference type="GO" id="GO:0003743">
    <property type="term" value="F:translation initiation factor activity"/>
    <property type="evidence" value="ECO:0007669"/>
    <property type="project" value="UniProtKB-KW"/>
</dbReference>
<dbReference type="EMBL" id="QXTE01000095">
    <property type="protein sequence ID" value="TFK06764.1"/>
    <property type="molecule type" value="Genomic_DNA"/>
</dbReference>
<accession>A0A4D9EL30</accession>
<comment type="caution">
    <text evidence="2">The sequence shown here is derived from an EMBL/GenBank/DDBJ whole genome shotgun (WGS) entry which is preliminary data.</text>
</comment>
<organism evidence="2 3">
    <name type="scientific">Platysternon megacephalum</name>
    <name type="common">big-headed turtle</name>
    <dbReference type="NCBI Taxonomy" id="55544"/>
    <lineage>
        <taxon>Eukaryota</taxon>
        <taxon>Metazoa</taxon>
        <taxon>Chordata</taxon>
        <taxon>Craniata</taxon>
        <taxon>Vertebrata</taxon>
        <taxon>Euteleostomi</taxon>
        <taxon>Archelosauria</taxon>
        <taxon>Testudinata</taxon>
        <taxon>Testudines</taxon>
        <taxon>Cryptodira</taxon>
        <taxon>Durocryptodira</taxon>
        <taxon>Testudinoidea</taxon>
        <taxon>Platysternidae</taxon>
        <taxon>Platysternon</taxon>
    </lineage>
</organism>
<proteinExistence type="predicted"/>
<name>A0A4D9EL30_9SAUR</name>
<feature type="compositionally biased region" description="Low complexity" evidence="1">
    <location>
        <begin position="11"/>
        <end position="25"/>
    </location>
</feature>
<gene>
    <name evidence="2" type="ORF">DR999_PMT10669</name>
</gene>
<sequence length="230" mass="23729">MELVKGEHVSAGEAEAGATPAAPWHPVTVPVGRGIGGVGEEIPLLTLTLVKQSAPPHPTTRAFQCAFSAPLLYFPIGNPPVWLFCLALVGLIGTSSAPPTPPPTFRHYVPELMGLIQLDLPPPPQCVRGSVYSSTHGVNMSLLPTSPCLLPPSSTQAGGWRAAPHALGGARCLYPAVEGQPESQVGAPSPAPHTPVHAGLRCMAGQTRLPPHPPTPGFPGKICPAHSPSA</sequence>
<keyword evidence="3" id="KW-1185">Reference proteome</keyword>
<reference evidence="2 3" key="2">
    <citation type="submission" date="2019-04" db="EMBL/GenBank/DDBJ databases">
        <title>The genome sequence of big-headed turtle.</title>
        <authorList>
            <person name="Gong S."/>
        </authorList>
    </citation>
    <scope>NUCLEOTIDE SEQUENCE [LARGE SCALE GENOMIC DNA]</scope>
    <source>
        <strain evidence="2">DO16091913</strain>
        <tissue evidence="2">Muscle</tissue>
    </source>
</reference>
<dbReference type="AlphaFoldDB" id="A0A4D9EL30"/>
<keyword evidence="2" id="KW-0396">Initiation factor</keyword>
<evidence type="ECO:0000256" key="1">
    <source>
        <dbReference type="SAM" id="MobiDB-lite"/>
    </source>
</evidence>
<reference evidence="2 3" key="1">
    <citation type="submission" date="2019-04" db="EMBL/GenBank/DDBJ databases">
        <title>Draft genome of the big-headed turtle Platysternon megacephalum.</title>
        <authorList>
            <person name="Gong S."/>
        </authorList>
    </citation>
    <scope>NUCLEOTIDE SEQUENCE [LARGE SCALE GENOMIC DNA]</scope>
    <source>
        <strain evidence="2">DO16091913</strain>
        <tissue evidence="2">Muscle</tissue>
    </source>
</reference>